<dbReference type="Proteomes" id="UP001451303">
    <property type="component" value="Unassembled WGS sequence"/>
</dbReference>
<protein>
    <submittedName>
        <fullName evidence="2">Uncharacterized protein</fullName>
    </submittedName>
</protein>
<dbReference type="EMBL" id="JAVLET010000010">
    <property type="protein sequence ID" value="KAL0467109.1"/>
    <property type="molecule type" value="Genomic_DNA"/>
</dbReference>
<proteinExistence type="predicted"/>
<name>A0ABR3D329_NEUIN</name>
<gene>
    <name evidence="2" type="ORF">QR685DRAFT_504260</name>
</gene>
<reference evidence="2 3" key="1">
    <citation type="submission" date="2023-09" db="EMBL/GenBank/DDBJ databases">
        <title>Multi-omics analysis of a traditional fermented food reveals byproduct-associated fungal strains for waste-to-food upcycling.</title>
        <authorList>
            <consortium name="Lawrence Berkeley National Laboratory"/>
            <person name="Rekdal V.M."/>
            <person name="Villalobos-Escobedo J.M."/>
            <person name="Rodriguez-Valeron N."/>
            <person name="Garcia M.O."/>
            <person name="Vasquez D.P."/>
            <person name="Damayanti I."/>
            <person name="Sorensen P.M."/>
            <person name="Baidoo E.E."/>
            <person name="De Carvalho A.C."/>
            <person name="Riley R."/>
            <person name="Lipzen A."/>
            <person name="He G."/>
            <person name="Yan M."/>
            <person name="Haridas S."/>
            <person name="Daum C."/>
            <person name="Yoshinaga Y."/>
            <person name="Ng V."/>
            <person name="Grigoriev I.V."/>
            <person name="Munk R."/>
            <person name="Nuraida L."/>
            <person name="Wijaya C.H."/>
            <person name="Morales P.-C."/>
            <person name="Keasling J.D."/>
        </authorList>
    </citation>
    <scope>NUCLEOTIDE SEQUENCE [LARGE SCALE GENOMIC DNA]</scope>
    <source>
        <strain evidence="2 3">FGSC 2613</strain>
    </source>
</reference>
<keyword evidence="3" id="KW-1185">Reference proteome</keyword>
<feature type="region of interest" description="Disordered" evidence="1">
    <location>
        <begin position="52"/>
        <end position="82"/>
    </location>
</feature>
<organism evidence="2 3">
    <name type="scientific">Neurospora intermedia</name>
    <dbReference type="NCBI Taxonomy" id="5142"/>
    <lineage>
        <taxon>Eukaryota</taxon>
        <taxon>Fungi</taxon>
        <taxon>Dikarya</taxon>
        <taxon>Ascomycota</taxon>
        <taxon>Pezizomycotina</taxon>
        <taxon>Sordariomycetes</taxon>
        <taxon>Sordariomycetidae</taxon>
        <taxon>Sordariales</taxon>
        <taxon>Sordariaceae</taxon>
        <taxon>Neurospora</taxon>
    </lineage>
</organism>
<comment type="caution">
    <text evidence="2">The sequence shown here is derived from an EMBL/GenBank/DDBJ whole genome shotgun (WGS) entry which is preliminary data.</text>
</comment>
<accession>A0ABR3D329</accession>
<evidence type="ECO:0000313" key="3">
    <source>
        <dbReference type="Proteomes" id="UP001451303"/>
    </source>
</evidence>
<evidence type="ECO:0000313" key="2">
    <source>
        <dbReference type="EMBL" id="KAL0467109.1"/>
    </source>
</evidence>
<evidence type="ECO:0000256" key="1">
    <source>
        <dbReference type="SAM" id="MobiDB-lite"/>
    </source>
</evidence>
<sequence>MITKDARIGDDFAGYVAVIERDLLDRGLWGSKNRRRDECKATQCVSSQALRLPQIPGDWDATETPPPPGGGFDDLGGRWVPG</sequence>